<comment type="function">
    <text evidence="20">Pro-inflammatory cytokine primarily involved in epithelial barrier repair, polarized T-helper 1 (Th1) cell and natural killer (NK) cell immune responses. Upon binding to IL18R1 and IL18RAP, forms a signaling ternary complex which activates NF-kappa-B, triggering synthesis of inflammatory mediators. Synergizes with IL12/interleukin-12 to induce IFNG synthesis from T-helper 1 (Th1) cells and natural killer (NK) cells. Involved in transduction of inflammation downstream of pyroptosis: its mature form is specifically released in the extracellular milieu by passing through the gasdermin-D (GSDMD) pore.</text>
</comment>
<comment type="similarity">
    <text evidence="4">Belongs to the IL-1 family.</text>
</comment>
<comment type="subcellular location">
    <subcellularLocation>
        <location evidence="1">Apical cell membrane</location>
    </subcellularLocation>
    <subcellularLocation>
        <location evidence="2">Cytoplasm</location>
        <location evidence="2">Cytosol</location>
    </subcellularLocation>
    <subcellularLocation>
        <location evidence="3">Secreted</location>
    </subcellularLocation>
</comment>
<evidence type="ECO:0000256" key="20">
    <source>
        <dbReference type="ARBA" id="ARBA00033736"/>
    </source>
</evidence>
<dbReference type="CTD" id="3606"/>
<keyword evidence="12" id="KW-0221">Differentiation</keyword>
<evidence type="ECO:0000256" key="12">
    <source>
        <dbReference type="ARBA" id="ARBA00022782"/>
    </source>
</evidence>
<dbReference type="PANTHER" id="PTHR22527">
    <property type="entry name" value="PLACENTA-EXPRESSED TRANSCRIPT 1 PROTEIN"/>
    <property type="match status" value="1"/>
</dbReference>
<evidence type="ECO:0000256" key="7">
    <source>
        <dbReference type="ARBA" id="ARBA00022475"/>
    </source>
</evidence>
<evidence type="ECO:0000256" key="1">
    <source>
        <dbReference type="ARBA" id="ARBA00004221"/>
    </source>
</evidence>
<organism evidence="22 23">
    <name type="scientific">Neomonachus schauinslandi</name>
    <name type="common">Hawaiian monk seal</name>
    <name type="synonym">Monachus schauinslandi</name>
    <dbReference type="NCBI Taxonomy" id="29088"/>
    <lineage>
        <taxon>Eukaryota</taxon>
        <taxon>Metazoa</taxon>
        <taxon>Chordata</taxon>
        <taxon>Craniata</taxon>
        <taxon>Vertebrata</taxon>
        <taxon>Euteleostomi</taxon>
        <taxon>Mammalia</taxon>
        <taxon>Eutheria</taxon>
        <taxon>Laurasiatheria</taxon>
        <taxon>Carnivora</taxon>
        <taxon>Caniformia</taxon>
        <taxon>Pinnipedia</taxon>
        <taxon>Phocidae</taxon>
        <taxon>Monachinae</taxon>
        <taxon>Monachini</taxon>
        <taxon>Neomonachus</taxon>
    </lineage>
</organism>
<dbReference type="RefSeq" id="XP_021552273.1">
    <property type="nucleotide sequence ID" value="XM_021696598.1"/>
</dbReference>
<dbReference type="InterPro" id="IPR015529">
    <property type="entry name" value="IL-18"/>
</dbReference>
<evidence type="ECO:0000256" key="14">
    <source>
        <dbReference type="ARBA" id="ARBA00023180"/>
    </source>
</evidence>
<dbReference type="FunFam" id="2.80.10.50:FF:000043">
    <property type="entry name" value="Interleukin-18"/>
    <property type="match status" value="1"/>
</dbReference>
<evidence type="ECO:0000256" key="6">
    <source>
        <dbReference type="ARBA" id="ARBA00016740"/>
    </source>
</evidence>
<reference evidence="23" key="1">
    <citation type="submission" date="2025-08" db="UniProtKB">
        <authorList>
            <consortium name="RefSeq"/>
        </authorList>
    </citation>
    <scope>IDENTIFICATION</scope>
    <source>
        <tissue evidence="23">Blood</tissue>
    </source>
</reference>
<feature type="signal peptide" evidence="21">
    <location>
        <begin position="1"/>
        <end position="27"/>
    </location>
</feature>
<evidence type="ECO:0000256" key="11">
    <source>
        <dbReference type="ARBA" id="ARBA00022729"/>
    </source>
</evidence>
<dbReference type="PRINTS" id="PR01933">
    <property type="entry name" value="INTRLEUKIN18"/>
</dbReference>
<evidence type="ECO:0000256" key="4">
    <source>
        <dbReference type="ARBA" id="ARBA00010448"/>
    </source>
</evidence>
<evidence type="ECO:0000256" key="3">
    <source>
        <dbReference type="ARBA" id="ARBA00004613"/>
    </source>
</evidence>
<dbReference type="GeneID" id="110586386"/>
<evidence type="ECO:0000256" key="19">
    <source>
        <dbReference type="ARBA" id="ARBA00032727"/>
    </source>
</evidence>
<dbReference type="GO" id="GO:0001953">
    <property type="term" value="P:negative regulation of cell-matrix adhesion"/>
    <property type="evidence" value="ECO:0007669"/>
    <property type="project" value="TreeGrafter"/>
</dbReference>
<dbReference type="InterPro" id="IPR008996">
    <property type="entry name" value="IL1/FGF"/>
</dbReference>
<comment type="subunit">
    <text evidence="16">Forms a ternary complex with ligand-binding receptor subunit IL18R1 and signaling receptor subunit IL18RAP at the plasma membrane. Mature IL18 first binds to IL18R1 forming a low affinity binary complex, which then interacts with IL18RAP to form a high affinity ternary complex that signals inside the cell. Interacts with cargo receptor TMED10; the interaction mediates the translocation from the cytoplasm into the ERGIC (endoplasmic reticulum-Golgi intermediate compartment) and thereby secretion.</text>
</comment>
<dbReference type="GO" id="GO:0005615">
    <property type="term" value="C:extracellular space"/>
    <property type="evidence" value="ECO:0007669"/>
    <property type="project" value="UniProtKB-KW"/>
</dbReference>
<comment type="function">
    <text evidence="17">Modulates leading keratinocyte migration and cellular adhesion to matrix proteins during a wound-healing response and promotes wound repair. May play a role during trichilemmal differentiation of the hair follicle.</text>
</comment>
<dbReference type="AlphaFoldDB" id="A0A2Y9HKK1"/>
<dbReference type="GO" id="GO:0032729">
    <property type="term" value="P:positive regulation of type II interferon production"/>
    <property type="evidence" value="ECO:0007669"/>
    <property type="project" value="UniProtKB-ARBA"/>
</dbReference>
<dbReference type="FunCoup" id="A0A2Y9HKK1">
    <property type="interactions" value="31"/>
</dbReference>
<dbReference type="CDD" id="cd23298">
    <property type="entry name" value="beta-trefoil_IL18"/>
    <property type="match status" value="1"/>
</dbReference>
<keyword evidence="7" id="KW-1003">Cell membrane</keyword>
<dbReference type="KEGG" id="nsu:110586386"/>
<dbReference type="GO" id="GO:0009897">
    <property type="term" value="C:external side of plasma membrane"/>
    <property type="evidence" value="ECO:0007669"/>
    <property type="project" value="TreeGrafter"/>
</dbReference>
<evidence type="ECO:0000313" key="22">
    <source>
        <dbReference type="Proteomes" id="UP000248481"/>
    </source>
</evidence>
<evidence type="ECO:0000256" key="15">
    <source>
        <dbReference type="ARBA" id="ARBA00023198"/>
    </source>
</evidence>
<keyword evidence="13" id="KW-0472">Membrane</keyword>
<feature type="chain" id="PRO_5016105457" description="Interleukin-18" evidence="21">
    <location>
        <begin position="28"/>
        <end position="344"/>
    </location>
</feature>
<evidence type="ECO:0000256" key="9">
    <source>
        <dbReference type="ARBA" id="ARBA00022514"/>
    </source>
</evidence>
<keyword evidence="10" id="KW-0964">Secreted</keyword>
<dbReference type="GO" id="GO:0005125">
    <property type="term" value="F:cytokine activity"/>
    <property type="evidence" value="ECO:0007669"/>
    <property type="project" value="UniProtKB-KW"/>
</dbReference>
<dbReference type="PANTHER" id="PTHR22527:SF2">
    <property type="entry name" value="PLACENTA-EXPRESSED TRANSCRIPT 1 PROTEIN"/>
    <property type="match status" value="1"/>
</dbReference>
<dbReference type="SUPFAM" id="SSF50353">
    <property type="entry name" value="Cytokine"/>
    <property type="match status" value="1"/>
</dbReference>
<dbReference type="GO" id="GO:0006955">
    <property type="term" value="P:immune response"/>
    <property type="evidence" value="ECO:0007669"/>
    <property type="project" value="InterPro"/>
</dbReference>
<evidence type="ECO:0000256" key="10">
    <source>
        <dbReference type="ARBA" id="ARBA00022525"/>
    </source>
</evidence>
<evidence type="ECO:0000256" key="8">
    <source>
        <dbReference type="ARBA" id="ARBA00022490"/>
    </source>
</evidence>
<gene>
    <name evidence="23" type="primary">IL18</name>
</gene>
<dbReference type="InterPro" id="IPR026184">
    <property type="entry name" value="PLET1"/>
</dbReference>
<accession>A0A2Y9HKK1</accession>
<dbReference type="GO" id="GO:0016324">
    <property type="term" value="C:apical plasma membrane"/>
    <property type="evidence" value="ECO:0007669"/>
    <property type="project" value="UniProtKB-SubCell"/>
</dbReference>
<evidence type="ECO:0000256" key="5">
    <source>
        <dbReference type="ARBA" id="ARBA00014036"/>
    </source>
</evidence>
<dbReference type="GO" id="GO:0008625">
    <property type="term" value="P:extrinsic apoptotic signaling pathway via death domain receptors"/>
    <property type="evidence" value="ECO:0007669"/>
    <property type="project" value="UniProtKB-ARBA"/>
</dbReference>
<keyword evidence="11 21" id="KW-0732">Signal</keyword>
<dbReference type="Proteomes" id="UP000248481">
    <property type="component" value="Chromosome 11"/>
</dbReference>
<protein>
    <recommendedName>
        <fullName evidence="6">Interleukin-18</fullName>
    </recommendedName>
    <alternativeName>
        <fullName evidence="18">Interferon gamma-inducing factor</fullName>
    </alternativeName>
    <alternativeName>
        <fullName evidence="19">Interleukin-1 gamma</fullName>
    </alternativeName>
    <alternativeName>
        <fullName evidence="5">Placenta-expressed transcript 1 protein</fullName>
    </alternativeName>
</protein>
<dbReference type="InParanoid" id="A0A2Y9HKK1"/>
<dbReference type="Gene3D" id="2.80.10.50">
    <property type="match status" value="1"/>
</dbReference>
<evidence type="ECO:0000256" key="18">
    <source>
        <dbReference type="ARBA" id="ARBA00032439"/>
    </source>
</evidence>
<dbReference type="InterPro" id="IPR000975">
    <property type="entry name" value="IL-1_fam"/>
</dbReference>
<evidence type="ECO:0000256" key="13">
    <source>
        <dbReference type="ARBA" id="ARBA00023136"/>
    </source>
</evidence>
<keyword evidence="15" id="KW-0395">Inflammatory response</keyword>
<dbReference type="GO" id="GO:0005829">
    <property type="term" value="C:cytosol"/>
    <property type="evidence" value="ECO:0007669"/>
    <property type="project" value="UniProtKB-SubCell"/>
</dbReference>
<evidence type="ECO:0000256" key="16">
    <source>
        <dbReference type="ARBA" id="ARBA00023612"/>
    </source>
</evidence>
<keyword evidence="8" id="KW-0963">Cytoplasm</keyword>
<evidence type="ECO:0000256" key="2">
    <source>
        <dbReference type="ARBA" id="ARBA00004514"/>
    </source>
</evidence>
<dbReference type="GO" id="GO:0030154">
    <property type="term" value="P:cell differentiation"/>
    <property type="evidence" value="ECO:0007669"/>
    <property type="project" value="UniProtKB-KW"/>
</dbReference>
<dbReference type="GO" id="GO:0035313">
    <property type="term" value="P:wound healing, spreading of epidermal cells"/>
    <property type="evidence" value="ECO:0007669"/>
    <property type="project" value="TreeGrafter"/>
</dbReference>
<keyword evidence="14" id="KW-0325">Glycoprotein</keyword>
<name>A0A2Y9HKK1_NEOSC</name>
<evidence type="ECO:0000256" key="17">
    <source>
        <dbReference type="ARBA" id="ARBA00024756"/>
    </source>
</evidence>
<dbReference type="GO" id="GO:0030335">
    <property type="term" value="P:positive regulation of cell migration"/>
    <property type="evidence" value="ECO:0007669"/>
    <property type="project" value="TreeGrafter"/>
</dbReference>
<evidence type="ECO:0000256" key="21">
    <source>
        <dbReference type="SAM" id="SignalP"/>
    </source>
</evidence>
<keyword evidence="22" id="KW-1185">Reference proteome</keyword>
<evidence type="ECO:0000313" key="23">
    <source>
        <dbReference type="RefSeq" id="XP_021552273.1"/>
    </source>
</evidence>
<keyword evidence="9" id="KW-0202">Cytokine</keyword>
<sequence length="344" mass="38738">MAVLSSMLLPLRLFLCFGLLCSSPSSADDIDNCMLFNEVTTTGQGIMANSDVYESNTNYTVWVPVNASISSVVLRAVDANNNSLGLWEKADKLCNNGALYHLDNLSDQLFIANWISPNSTNITTIVLQAFTINVYNVAAFSSLQLERKGIKMAANPGKDNCINFVEMKFIDNMLYFKAENDDNLETDYFGKLEPKISIIRNLNDQVLFVNQENQPVFEDMPDSDCTDNAPHTVFIIYMYKDSLTRGLAVTISVKCRRMSTLSCKNKTISFKEMCPPDSINDEGNDIIFFQRSVPGHDDKIQFESSLYKGYFLACKEEKDLFKLILKEKDESGDKSIMFTVQNKS</sequence>
<dbReference type="GO" id="GO:0006954">
    <property type="term" value="P:inflammatory response"/>
    <property type="evidence" value="ECO:0007669"/>
    <property type="project" value="UniProtKB-KW"/>
</dbReference>
<dbReference type="Pfam" id="PF00340">
    <property type="entry name" value="IL1"/>
    <property type="match status" value="1"/>
</dbReference>
<proteinExistence type="inferred from homology"/>
<dbReference type="STRING" id="29088.A0A2Y9HKK1"/>